<reference evidence="2 3" key="1">
    <citation type="journal article" date="2021" name="Nat. Plants">
        <title>The Taxus genome provides insights into paclitaxel biosynthesis.</title>
        <authorList>
            <person name="Xiong X."/>
            <person name="Gou J."/>
            <person name="Liao Q."/>
            <person name="Li Y."/>
            <person name="Zhou Q."/>
            <person name="Bi G."/>
            <person name="Li C."/>
            <person name="Du R."/>
            <person name="Wang X."/>
            <person name="Sun T."/>
            <person name="Guo L."/>
            <person name="Liang H."/>
            <person name="Lu P."/>
            <person name="Wu Y."/>
            <person name="Zhang Z."/>
            <person name="Ro D.K."/>
            <person name="Shang Y."/>
            <person name="Huang S."/>
            <person name="Yan J."/>
        </authorList>
    </citation>
    <scope>NUCLEOTIDE SEQUENCE [LARGE SCALE GENOMIC DNA]</scope>
    <source>
        <strain evidence="2">Ta-2019</strain>
    </source>
</reference>
<proteinExistence type="predicted"/>
<gene>
    <name evidence="2" type="ORF">KI387_044150</name>
</gene>
<dbReference type="Gene3D" id="3.10.10.10">
    <property type="entry name" value="HIV Type 1 Reverse Transcriptase, subunit A, domain 1"/>
    <property type="match status" value="1"/>
</dbReference>
<feature type="domain" description="Reverse transcriptase" evidence="1">
    <location>
        <begin position="100"/>
        <end position="256"/>
    </location>
</feature>
<dbReference type="EMBL" id="JAHRHJ020003813">
    <property type="protein sequence ID" value="KAH9291021.1"/>
    <property type="molecule type" value="Genomic_DNA"/>
</dbReference>
<protein>
    <recommendedName>
        <fullName evidence="1">Reverse transcriptase domain-containing protein</fullName>
    </recommendedName>
</protein>
<dbReference type="CDD" id="cd01647">
    <property type="entry name" value="RT_LTR"/>
    <property type="match status" value="1"/>
</dbReference>
<dbReference type="InterPro" id="IPR000477">
    <property type="entry name" value="RT_dom"/>
</dbReference>
<keyword evidence="3" id="KW-1185">Reference proteome</keyword>
<dbReference type="Gene3D" id="3.30.70.270">
    <property type="match status" value="2"/>
</dbReference>
<comment type="caution">
    <text evidence="2">The sequence shown here is derived from an EMBL/GenBank/DDBJ whole genome shotgun (WGS) entry which is preliminary data.</text>
</comment>
<evidence type="ECO:0000313" key="3">
    <source>
        <dbReference type="Proteomes" id="UP000824469"/>
    </source>
</evidence>
<dbReference type="InterPro" id="IPR043128">
    <property type="entry name" value="Rev_trsase/Diguanyl_cyclase"/>
</dbReference>
<organism evidence="2 3">
    <name type="scientific">Taxus chinensis</name>
    <name type="common">Chinese yew</name>
    <name type="synonym">Taxus wallichiana var. chinensis</name>
    <dbReference type="NCBI Taxonomy" id="29808"/>
    <lineage>
        <taxon>Eukaryota</taxon>
        <taxon>Viridiplantae</taxon>
        <taxon>Streptophyta</taxon>
        <taxon>Embryophyta</taxon>
        <taxon>Tracheophyta</taxon>
        <taxon>Spermatophyta</taxon>
        <taxon>Pinopsida</taxon>
        <taxon>Pinidae</taxon>
        <taxon>Conifers II</taxon>
        <taxon>Cupressales</taxon>
        <taxon>Taxaceae</taxon>
        <taxon>Taxus</taxon>
    </lineage>
</organism>
<dbReference type="SUPFAM" id="SSF56672">
    <property type="entry name" value="DNA/RNA polymerases"/>
    <property type="match status" value="1"/>
</dbReference>
<accession>A0AA38BYR1</accession>
<dbReference type="InterPro" id="IPR050951">
    <property type="entry name" value="Retrovirus_Pol_polyprotein"/>
</dbReference>
<dbReference type="PANTHER" id="PTHR37984:SF5">
    <property type="entry name" value="PROTEIN NYNRIN-LIKE"/>
    <property type="match status" value="1"/>
</dbReference>
<name>A0AA38BYR1_TAXCH</name>
<dbReference type="Proteomes" id="UP000824469">
    <property type="component" value="Unassembled WGS sequence"/>
</dbReference>
<evidence type="ECO:0000313" key="2">
    <source>
        <dbReference type="EMBL" id="KAH9291021.1"/>
    </source>
</evidence>
<dbReference type="PANTHER" id="PTHR37984">
    <property type="entry name" value="PROTEIN CBG26694"/>
    <property type="match status" value="1"/>
</dbReference>
<dbReference type="InterPro" id="IPR043502">
    <property type="entry name" value="DNA/RNA_pol_sf"/>
</dbReference>
<dbReference type="Pfam" id="PF00078">
    <property type="entry name" value="RVT_1"/>
    <property type="match status" value="1"/>
</dbReference>
<sequence length="314" mass="36814">MVNIGKCCSPKEKRRFFTLFKKYSDVLAYYYDELKSFQPKEMHHSIRLNQDAKPFRQKQRPYNPKITDTIKEEVMNMLNARIIFPIHHSTWVANIVPVWKKNGKIRICVDFHNLNQASLKDNYPLPIMDHFLQGVIESEILSLLDGFLGYNQIKVVEEDRAKITFTMPWGTFSYSRMPFGIINVGATFQMAMELAFRDLKNCIFIYLDDLTVFSKKRGDHTHHLEQVLARYRKHGISLNPKKCIFRVMEGKLLGHIVNKHGAHIDPERVRAIKALSLPTSKKGFHSFFRKVNFLRHFVPEFAELTKHITTMMKP</sequence>
<evidence type="ECO:0000259" key="1">
    <source>
        <dbReference type="Pfam" id="PF00078"/>
    </source>
</evidence>
<dbReference type="AlphaFoldDB" id="A0AA38BYR1"/>